<evidence type="ECO:0000313" key="2">
    <source>
        <dbReference type="Proteomes" id="UP000243217"/>
    </source>
</evidence>
<dbReference type="InterPro" id="IPR038586">
    <property type="entry name" value="Tctex-1-like_sf"/>
</dbReference>
<dbReference type="GO" id="GO:0045505">
    <property type="term" value="F:dynein intermediate chain binding"/>
    <property type="evidence" value="ECO:0007669"/>
    <property type="project" value="TreeGrafter"/>
</dbReference>
<reference evidence="1 2" key="1">
    <citation type="journal article" date="2014" name="Genome Biol. Evol.">
        <title>The secreted proteins of Achlya hypogyna and Thraustotheca clavata identify the ancestral oomycete secretome and reveal gene acquisitions by horizontal gene transfer.</title>
        <authorList>
            <person name="Misner I."/>
            <person name="Blouin N."/>
            <person name="Leonard G."/>
            <person name="Richards T.A."/>
            <person name="Lane C.E."/>
        </authorList>
    </citation>
    <scope>NUCLEOTIDE SEQUENCE [LARGE SCALE GENOMIC DNA]</scope>
    <source>
        <strain evidence="1 2">ATCC 34112</strain>
    </source>
</reference>
<dbReference type="Pfam" id="PF03645">
    <property type="entry name" value="Tctex-1"/>
    <property type="match status" value="1"/>
</dbReference>
<name>A0A1V9ZNB2_9STRA</name>
<dbReference type="InterPro" id="IPR005334">
    <property type="entry name" value="Tctex-1-like"/>
</dbReference>
<proteinExistence type="predicted"/>
<organism evidence="1 2">
    <name type="scientific">Thraustotheca clavata</name>
    <dbReference type="NCBI Taxonomy" id="74557"/>
    <lineage>
        <taxon>Eukaryota</taxon>
        <taxon>Sar</taxon>
        <taxon>Stramenopiles</taxon>
        <taxon>Oomycota</taxon>
        <taxon>Saprolegniomycetes</taxon>
        <taxon>Saprolegniales</taxon>
        <taxon>Achlyaceae</taxon>
        <taxon>Thraustotheca</taxon>
    </lineage>
</organism>
<dbReference type="GO" id="GO:0007018">
    <property type="term" value="P:microtubule-based movement"/>
    <property type="evidence" value="ECO:0007669"/>
    <property type="project" value="TreeGrafter"/>
</dbReference>
<dbReference type="AlphaFoldDB" id="A0A1V9ZNB2"/>
<evidence type="ECO:0000313" key="1">
    <source>
        <dbReference type="EMBL" id="OQR99474.1"/>
    </source>
</evidence>
<protein>
    <recommendedName>
        <fullName evidence="3">Dynein light chain</fullName>
    </recommendedName>
</protein>
<accession>A0A1V9ZNB2</accession>
<dbReference type="CDD" id="cd21455">
    <property type="entry name" value="DLC-like_DYNLT1_DYNLT3"/>
    <property type="match status" value="1"/>
</dbReference>
<comment type="caution">
    <text evidence="1">The sequence shown here is derived from an EMBL/GenBank/DDBJ whole genome shotgun (WGS) entry which is preliminary data.</text>
</comment>
<dbReference type="Proteomes" id="UP000243217">
    <property type="component" value="Unassembled WGS sequence"/>
</dbReference>
<dbReference type="STRING" id="74557.A0A1V9ZNB2"/>
<dbReference type="EMBL" id="JNBS01001803">
    <property type="protein sequence ID" value="OQR99474.1"/>
    <property type="molecule type" value="Genomic_DNA"/>
</dbReference>
<sequence>MEPVYFFKTIQNDVKRVVLETLESSLKDKQYHPVDASKWTSSISSLSLDKLRHLQDSSVGFKFIVHVSIVQKKNGGIHTCSACHWNSDTDGQVVVRYESSSLVAIATVYALSLQ</sequence>
<dbReference type="GO" id="GO:0005737">
    <property type="term" value="C:cytoplasm"/>
    <property type="evidence" value="ECO:0007669"/>
    <property type="project" value="TreeGrafter"/>
</dbReference>
<keyword evidence="2" id="KW-1185">Reference proteome</keyword>
<dbReference type="PANTHER" id="PTHR21255">
    <property type="entry name" value="T-COMPLEX-ASSOCIATED-TESTIS-EXPRESSED 1/ DYNEIN LIGHT CHAIN"/>
    <property type="match status" value="1"/>
</dbReference>
<dbReference type="OrthoDB" id="10059120at2759"/>
<gene>
    <name evidence="1" type="ORF">THRCLA_21830</name>
</gene>
<dbReference type="Gene3D" id="3.30.1140.40">
    <property type="entry name" value="Tctex-1"/>
    <property type="match status" value="1"/>
</dbReference>
<dbReference type="GO" id="GO:0005868">
    <property type="term" value="C:cytoplasmic dynein complex"/>
    <property type="evidence" value="ECO:0007669"/>
    <property type="project" value="TreeGrafter"/>
</dbReference>
<evidence type="ECO:0008006" key="3">
    <source>
        <dbReference type="Google" id="ProtNLM"/>
    </source>
</evidence>
<dbReference type="PANTHER" id="PTHR21255:SF7">
    <property type="entry name" value="DYNEIN LIGHT CHAIN TCTEX-TYPE PROTEIN 2B"/>
    <property type="match status" value="1"/>
</dbReference>